<organism evidence="1">
    <name type="scientific">marine sediment metagenome</name>
    <dbReference type="NCBI Taxonomy" id="412755"/>
    <lineage>
        <taxon>unclassified sequences</taxon>
        <taxon>metagenomes</taxon>
        <taxon>ecological metagenomes</taxon>
    </lineage>
</organism>
<sequence length="81" mass="9190">ETMSFKLTYMAYTMEDSVRHGKIVEEIVATLKQEDAPLMLTTAKGTVLSKVRVMGIVRKHSSLPGERHLQTLELDLEGWNE</sequence>
<proteinExistence type="predicted"/>
<protein>
    <submittedName>
        <fullName evidence="1">Uncharacterized protein</fullName>
    </submittedName>
</protein>
<gene>
    <name evidence="1" type="ORF">S01H1_23785</name>
</gene>
<feature type="non-terminal residue" evidence="1">
    <location>
        <position position="1"/>
    </location>
</feature>
<dbReference type="EMBL" id="BARS01013863">
    <property type="protein sequence ID" value="GAF87737.1"/>
    <property type="molecule type" value="Genomic_DNA"/>
</dbReference>
<accession>X0THX6</accession>
<name>X0THX6_9ZZZZ</name>
<reference evidence="1" key="1">
    <citation type="journal article" date="2014" name="Front. Microbiol.">
        <title>High frequency of phylogenetically diverse reductive dehalogenase-homologous genes in deep subseafloor sedimentary metagenomes.</title>
        <authorList>
            <person name="Kawai M."/>
            <person name="Futagami T."/>
            <person name="Toyoda A."/>
            <person name="Takaki Y."/>
            <person name="Nishi S."/>
            <person name="Hori S."/>
            <person name="Arai W."/>
            <person name="Tsubouchi T."/>
            <person name="Morono Y."/>
            <person name="Uchiyama I."/>
            <person name="Ito T."/>
            <person name="Fujiyama A."/>
            <person name="Inagaki F."/>
            <person name="Takami H."/>
        </authorList>
    </citation>
    <scope>NUCLEOTIDE SEQUENCE</scope>
    <source>
        <strain evidence="1">Expedition CK06-06</strain>
    </source>
</reference>
<dbReference type="AlphaFoldDB" id="X0THX6"/>
<comment type="caution">
    <text evidence="1">The sequence shown here is derived from an EMBL/GenBank/DDBJ whole genome shotgun (WGS) entry which is preliminary data.</text>
</comment>
<evidence type="ECO:0000313" key="1">
    <source>
        <dbReference type="EMBL" id="GAF87737.1"/>
    </source>
</evidence>